<reference evidence="2 3" key="1">
    <citation type="submission" date="2020-09" db="EMBL/GenBank/DDBJ databases">
        <authorList>
            <person name="Ashkenazy H."/>
        </authorList>
    </citation>
    <scope>NUCLEOTIDE SEQUENCE [LARGE SCALE GENOMIC DNA]</scope>
    <source>
        <strain evidence="3">cv. Cdm-0</strain>
    </source>
</reference>
<accession>A0A7G2ERY0</accession>
<dbReference type="AlphaFoldDB" id="A0A7G2ERY0"/>
<dbReference type="PANTHER" id="PTHR38377">
    <property type="entry name" value="THREONINE-TRNA LIGASE 2"/>
    <property type="match status" value="1"/>
</dbReference>
<keyword evidence="1" id="KW-0175">Coiled coil</keyword>
<sequence>MYSLLSDIPDAKLVEENKQLQSKLEEANATVKQEQTKVKDLTIENAKHKYRILHLVRALKDADQKLERLSK</sequence>
<name>A0A7G2ERY0_ARATH</name>
<dbReference type="Proteomes" id="UP000516314">
    <property type="component" value="Chromosome 3"/>
</dbReference>
<dbReference type="EMBL" id="LR881468">
    <property type="protein sequence ID" value="CAD5326072.1"/>
    <property type="molecule type" value="Genomic_DNA"/>
</dbReference>
<feature type="coiled-coil region" evidence="1">
    <location>
        <begin position="10"/>
        <end position="44"/>
    </location>
</feature>
<gene>
    <name evidence="2" type="ORF">AT9943_LOCUS13866</name>
</gene>
<evidence type="ECO:0000313" key="2">
    <source>
        <dbReference type="EMBL" id="CAD5326072.1"/>
    </source>
</evidence>
<dbReference type="PANTHER" id="PTHR38377:SF1">
    <property type="entry name" value="THREONINE-TRNA LIGASE 2"/>
    <property type="match status" value="1"/>
</dbReference>
<evidence type="ECO:0000256" key="1">
    <source>
        <dbReference type="SAM" id="Coils"/>
    </source>
</evidence>
<proteinExistence type="predicted"/>
<organism evidence="2 3">
    <name type="scientific">Arabidopsis thaliana</name>
    <name type="common">Mouse-ear cress</name>
    <dbReference type="NCBI Taxonomy" id="3702"/>
    <lineage>
        <taxon>Eukaryota</taxon>
        <taxon>Viridiplantae</taxon>
        <taxon>Streptophyta</taxon>
        <taxon>Embryophyta</taxon>
        <taxon>Tracheophyta</taxon>
        <taxon>Spermatophyta</taxon>
        <taxon>Magnoliopsida</taxon>
        <taxon>eudicotyledons</taxon>
        <taxon>Gunneridae</taxon>
        <taxon>Pentapetalae</taxon>
        <taxon>rosids</taxon>
        <taxon>malvids</taxon>
        <taxon>Brassicales</taxon>
        <taxon>Brassicaceae</taxon>
        <taxon>Camelineae</taxon>
        <taxon>Arabidopsis</taxon>
    </lineage>
</organism>
<evidence type="ECO:0000313" key="3">
    <source>
        <dbReference type="Proteomes" id="UP000516314"/>
    </source>
</evidence>
<protein>
    <submittedName>
        <fullName evidence="2">(thale cress) hypothetical protein</fullName>
    </submittedName>
</protein>